<proteinExistence type="predicted"/>
<dbReference type="Proteomes" id="UP000256601">
    <property type="component" value="Unassembled WGS sequence"/>
</dbReference>
<organism evidence="2 3">
    <name type="scientific">Yarrowia lipolytica</name>
    <name type="common">Candida lipolytica</name>
    <dbReference type="NCBI Taxonomy" id="4952"/>
    <lineage>
        <taxon>Eukaryota</taxon>
        <taxon>Fungi</taxon>
        <taxon>Dikarya</taxon>
        <taxon>Ascomycota</taxon>
        <taxon>Saccharomycotina</taxon>
        <taxon>Dipodascomycetes</taxon>
        <taxon>Dipodascales</taxon>
        <taxon>Dipodascales incertae sedis</taxon>
        <taxon>Yarrowia</taxon>
    </lineage>
</organism>
<reference evidence="2 3" key="1">
    <citation type="submission" date="2018-07" db="EMBL/GenBank/DDBJ databases">
        <title>Draft Genome Assemblies for Five Robust Yarrowia lipolytica Strains Exhibiting High Lipid Production and Pentose Sugar Utilization and Sugar Alcohol Secretion from Undetoxified Lignocellulosic Biomass Hydrolysates.</title>
        <authorList>
            <consortium name="DOE Joint Genome Institute"/>
            <person name="Walker C."/>
            <person name="Ryu S."/>
            <person name="Na H."/>
            <person name="Zane M."/>
            <person name="LaButti K."/>
            <person name="Lipzen A."/>
            <person name="Haridas S."/>
            <person name="Barry K."/>
            <person name="Grigoriev I.V."/>
            <person name="Quarterman J."/>
            <person name="Slininger P."/>
            <person name="Dien B."/>
            <person name="Trinh C.T."/>
        </authorList>
    </citation>
    <scope>NUCLEOTIDE SEQUENCE [LARGE SCALE GENOMIC DNA]</scope>
    <source>
        <strain evidence="2 3">YB392</strain>
    </source>
</reference>
<accession>A0A371CA95</accession>
<evidence type="ECO:0000313" key="3">
    <source>
        <dbReference type="Proteomes" id="UP000256601"/>
    </source>
</evidence>
<gene>
    <name evidence="2" type="ORF">B0I71DRAFT_129549</name>
</gene>
<keyword evidence="1" id="KW-0732">Signal</keyword>
<evidence type="ECO:0000313" key="2">
    <source>
        <dbReference type="EMBL" id="RDW27231.1"/>
    </source>
</evidence>
<name>A0A371CA95_YARLL</name>
<dbReference type="AlphaFoldDB" id="A0A371CA95"/>
<sequence length="70" mass="7810">MDAFFFVLGIVRSGLAQAPTLFHAKHHPSCTRSRYIFLGGHAQVCTGTCKQSIRYAEPLRRVQQEGMGTE</sequence>
<dbReference type="EMBL" id="KZ858966">
    <property type="protein sequence ID" value="RDW27231.1"/>
    <property type="molecule type" value="Genomic_DNA"/>
</dbReference>
<feature type="chain" id="PRO_5030068675" description="Secreted protein" evidence="1">
    <location>
        <begin position="17"/>
        <end position="70"/>
    </location>
</feature>
<evidence type="ECO:0008006" key="4">
    <source>
        <dbReference type="Google" id="ProtNLM"/>
    </source>
</evidence>
<feature type="signal peptide" evidence="1">
    <location>
        <begin position="1"/>
        <end position="16"/>
    </location>
</feature>
<evidence type="ECO:0000256" key="1">
    <source>
        <dbReference type="SAM" id="SignalP"/>
    </source>
</evidence>
<protein>
    <recommendedName>
        <fullName evidence="4">Secreted protein</fullName>
    </recommendedName>
</protein>